<dbReference type="PROSITE" id="PS00028">
    <property type="entry name" value="ZINC_FINGER_C2H2_1"/>
    <property type="match status" value="5"/>
</dbReference>
<feature type="domain" description="C2H2-type" evidence="18">
    <location>
        <begin position="623"/>
        <end position="650"/>
    </location>
</feature>
<feature type="domain" description="C2H2-type" evidence="18">
    <location>
        <begin position="492"/>
        <end position="519"/>
    </location>
</feature>
<dbReference type="Gene3D" id="3.30.160.60">
    <property type="entry name" value="Classic Zinc Finger"/>
    <property type="match status" value="4"/>
</dbReference>
<feature type="domain" description="C2H2-type" evidence="18">
    <location>
        <begin position="519"/>
        <end position="547"/>
    </location>
</feature>
<dbReference type="SMART" id="SM00355">
    <property type="entry name" value="ZnF_C2H2"/>
    <property type="match status" value="6"/>
</dbReference>
<evidence type="ECO:0000256" key="9">
    <source>
        <dbReference type="ARBA" id="ARBA00022843"/>
    </source>
</evidence>
<evidence type="ECO:0000256" key="7">
    <source>
        <dbReference type="ARBA" id="ARBA00022771"/>
    </source>
</evidence>
<evidence type="ECO:0000256" key="16">
    <source>
        <dbReference type="SAM" id="MobiDB-lite"/>
    </source>
</evidence>
<evidence type="ECO:0000313" key="19">
    <source>
        <dbReference type="EMBL" id="KAG8520662.1"/>
    </source>
</evidence>
<evidence type="ECO:0000259" key="18">
    <source>
        <dbReference type="PROSITE" id="PS50157"/>
    </source>
</evidence>
<keyword evidence="8" id="KW-0862">Zinc</keyword>
<dbReference type="OrthoDB" id="624345at2759"/>
<dbReference type="FunFam" id="3.30.160.60:FF:000539">
    <property type="entry name" value="Putative zinc finger protein 131"/>
    <property type="match status" value="1"/>
</dbReference>
<evidence type="ECO:0000256" key="12">
    <source>
        <dbReference type="ARBA" id="ARBA00023163"/>
    </source>
</evidence>
<dbReference type="Pfam" id="PF12874">
    <property type="entry name" value="zf-met"/>
    <property type="match status" value="2"/>
</dbReference>
<dbReference type="PANTHER" id="PTHR24394:SF55">
    <property type="entry name" value="ZINC FINGER PROTEIN 131"/>
    <property type="match status" value="1"/>
</dbReference>
<evidence type="ECO:0000256" key="4">
    <source>
        <dbReference type="ARBA" id="ARBA00022499"/>
    </source>
</evidence>
<dbReference type="FunFam" id="3.30.160.60:FF:001444">
    <property type="entry name" value="zinc finger protein 131 isoform X1"/>
    <property type="match status" value="1"/>
</dbReference>
<dbReference type="EMBL" id="JAGFMF010011525">
    <property type="protein sequence ID" value="KAG8520662.1"/>
    <property type="molecule type" value="Genomic_DNA"/>
</dbReference>
<comment type="caution">
    <text evidence="19">The sequence shown here is derived from an EMBL/GenBank/DDBJ whole genome shotgun (WGS) entry which is preliminary data.</text>
</comment>
<evidence type="ECO:0000256" key="2">
    <source>
        <dbReference type="ARBA" id="ARBA00006991"/>
    </source>
</evidence>
<dbReference type="FunFam" id="3.30.160.60:FF:000498">
    <property type="entry name" value="Putative zinc finger protein 131"/>
    <property type="match status" value="1"/>
</dbReference>
<organism evidence="19 20">
    <name type="scientific">Galemys pyrenaicus</name>
    <name type="common">Iberian desman</name>
    <name type="synonym">Pyrenean desman</name>
    <dbReference type="NCBI Taxonomy" id="202257"/>
    <lineage>
        <taxon>Eukaryota</taxon>
        <taxon>Metazoa</taxon>
        <taxon>Chordata</taxon>
        <taxon>Craniata</taxon>
        <taxon>Vertebrata</taxon>
        <taxon>Euteleostomi</taxon>
        <taxon>Mammalia</taxon>
        <taxon>Eutheria</taxon>
        <taxon>Laurasiatheria</taxon>
        <taxon>Eulipotyphla</taxon>
        <taxon>Talpidae</taxon>
        <taxon>Galemys</taxon>
    </lineage>
</organism>
<feature type="compositionally biased region" description="Polar residues" evidence="16">
    <location>
        <begin position="845"/>
        <end position="854"/>
    </location>
</feature>
<dbReference type="Pfam" id="PF00651">
    <property type="entry name" value="BTB"/>
    <property type="match status" value="1"/>
</dbReference>
<feature type="compositionally biased region" description="Basic and acidic residues" evidence="16">
    <location>
        <begin position="805"/>
        <end position="823"/>
    </location>
</feature>
<dbReference type="FunFam" id="3.30.710.10:FF:000041">
    <property type="entry name" value="Zinc finger protein 131"/>
    <property type="match status" value="1"/>
</dbReference>
<evidence type="ECO:0000256" key="11">
    <source>
        <dbReference type="ARBA" id="ARBA00023125"/>
    </source>
</evidence>
<keyword evidence="20" id="KW-1185">Reference proteome</keyword>
<evidence type="ECO:0000256" key="10">
    <source>
        <dbReference type="ARBA" id="ARBA00023015"/>
    </source>
</evidence>
<proteinExistence type="inferred from homology"/>
<dbReference type="InterPro" id="IPR011333">
    <property type="entry name" value="SKP1/BTB/POZ_sf"/>
</dbReference>
<comment type="subcellular location">
    <subcellularLocation>
        <location evidence="1">Nucleus</location>
    </subcellularLocation>
</comment>
<evidence type="ECO:0000256" key="5">
    <source>
        <dbReference type="ARBA" id="ARBA00022723"/>
    </source>
</evidence>
<dbReference type="InterPro" id="IPR013087">
    <property type="entry name" value="Znf_C2H2_type"/>
</dbReference>
<evidence type="ECO:0000259" key="17">
    <source>
        <dbReference type="PROSITE" id="PS50097"/>
    </source>
</evidence>
<keyword evidence="12" id="KW-0804">Transcription</keyword>
<protein>
    <recommendedName>
        <fullName evidence="14">Zinc finger protein 131</fullName>
    </recommendedName>
</protein>
<feature type="domain" description="BTB" evidence="17">
    <location>
        <begin position="264"/>
        <end position="328"/>
    </location>
</feature>
<keyword evidence="4" id="KW-1017">Isopeptide bond</keyword>
<keyword evidence="10" id="KW-0805">Transcription regulation</keyword>
<feature type="domain" description="C2H2-type" evidence="18">
    <location>
        <begin position="559"/>
        <end position="586"/>
    </location>
</feature>
<evidence type="ECO:0000256" key="6">
    <source>
        <dbReference type="ARBA" id="ARBA00022737"/>
    </source>
</evidence>
<evidence type="ECO:0000256" key="14">
    <source>
        <dbReference type="ARBA" id="ARBA00067489"/>
    </source>
</evidence>
<comment type="similarity">
    <text evidence="2">Belongs to the krueppel C2H2-type zinc-finger protein family.</text>
</comment>
<reference evidence="19" key="1">
    <citation type="journal article" date="2021" name="Evol. Appl.">
        <title>The genome of the Pyrenean desman and the effects of bottlenecks and inbreeding on the genomic landscape of an endangered species.</title>
        <authorList>
            <person name="Escoda L."/>
            <person name="Castresana J."/>
        </authorList>
    </citation>
    <scope>NUCLEOTIDE SEQUENCE</scope>
    <source>
        <strain evidence="19">IBE-C5619</strain>
    </source>
</reference>
<keyword evidence="5" id="KW-0479">Metal-binding</keyword>
<feature type="region of interest" description="Disordered" evidence="16">
    <location>
        <begin position="186"/>
        <end position="229"/>
    </location>
</feature>
<dbReference type="FunFam" id="3.30.160.60:FF:000552">
    <property type="entry name" value="Zinc finger protein 131"/>
    <property type="match status" value="1"/>
</dbReference>
<dbReference type="Gene3D" id="3.30.710.10">
    <property type="entry name" value="Potassium Channel Kv1.1, Chain A"/>
    <property type="match status" value="1"/>
</dbReference>
<dbReference type="PROSITE" id="PS50157">
    <property type="entry name" value="ZINC_FINGER_C2H2_2"/>
    <property type="match status" value="5"/>
</dbReference>
<evidence type="ECO:0000256" key="1">
    <source>
        <dbReference type="ARBA" id="ARBA00004123"/>
    </source>
</evidence>
<sequence length="854" mass="95946">MPSGLNPEQAWAWEMDNFPALCRHSCQCPQICGDGKLGVCRGYGGGPVIAMSLKHCRDQHEWEPMTETEMGTMPPQEEAEATSRTAQWILNLPGDASTRGGVLGKGNAECRLYLPGASPSLQEVGGMERAASSWASARSSLGSSPHWEGAAGGVARFRRGRRSWRLRHSEPDAVTQHVDVGDAQARAAPPSLSECRPGRGGGEEGGGQREATQESLWASGRGPDRSNPTAMEAEETMECLQEFPEHHKMILDRLNEQREQDRFTDITLIVDGHHFKAHKAVLAACSKFFYTFFQEFTQEPFVEIEGVSKMAFRHLIEFTYTAKLMIQGEEEANDVWKAAEFLQMLEAIKALEIRSKENSAPLEENTTGKSEAKKRKIAETSNVITESLPSAESEPVEIEVEIAEGTIEVEDEGIETLEEVASAKQSIKYIQSTGSSDDSALALLADITSKYRQGDRKGQVKEEDGCASDPTSKQVEGIEIVELQLSHVKDLFHCEKCNRSFKLFYHFKEHMKSHSTESFKCDICNKRYLRESAWKQHLSCYHLEEGGVSKKQRTGKKIHICQYCEKQFDHFGHFKEHLRKHTGEKPFECPNCHERFARNSTLKCHLTACQTGVGAKKGRKKLYECQVCNSVFNSWDQFKDHLVIHTGDKPNHCTLCDLWFMQGNEFRRHLSDTHNISERLVTEEVLSVETRLQTEPVTSMTIIEQVGKVHVLPLLQVQVDSAQVTVEQVHPDLLQDSQVHESHMSELPEQVQVSYLEVGRIQTEEGTEVHVEELHVERVNQMPVEVQTELLEADLDQVAPEIMNQEEREPSQADVAEAAREDHEDAADLENTPTVESQAEKAGTENRTSMPVLE</sequence>
<dbReference type="GO" id="GO:0000981">
    <property type="term" value="F:DNA-binding transcription factor activity, RNA polymerase II-specific"/>
    <property type="evidence" value="ECO:0007669"/>
    <property type="project" value="TreeGrafter"/>
</dbReference>
<dbReference type="SMART" id="SM00225">
    <property type="entry name" value="BTB"/>
    <property type="match status" value="1"/>
</dbReference>
<evidence type="ECO:0000313" key="20">
    <source>
        <dbReference type="Proteomes" id="UP000700334"/>
    </source>
</evidence>
<dbReference type="CDD" id="cd18221">
    <property type="entry name" value="BTB_POZ_ZBTB35_ZNF131"/>
    <property type="match status" value="1"/>
</dbReference>
<dbReference type="GO" id="GO:0005634">
    <property type="term" value="C:nucleus"/>
    <property type="evidence" value="ECO:0007669"/>
    <property type="project" value="UniProtKB-SubCell"/>
</dbReference>
<keyword evidence="11" id="KW-0238">DNA-binding</keyword>
<accession>A0A8J6AKZ1</accession>
<keyword evidence="7 15" id="KW-0863">Zinc-finger</keyword>
<evidence type="ECO:0000256" key="13">
    <source>
        <dbReference type="ARBA" id="ARBA00023242"/>
    </source>
</evidence>
<keyword evidence="9" id="KW-0832">Ubl conjugation</keyword>
<evidence type="ECO:0000256" key="15">
    <source>
        <dbReference type="PROSITE-ProRule" id="PRU00042"/>
    </source>
</evidence>
<feature type="region of interest" description="Disordered" evidence="16">
    <location>
        <begin position="804"/>
        <end position="854"/>
    </location>
</feature>
<evidence type="ECO:0000256" key="8">
    <source>
        <dbReference type="ARBA" id="ARBA00022833"/>
    </source>
</evidence>
<dbReference type="AlphaFoldDB" id="A0A8J6AKZ1"/>
<dbReference type="InterPro" id="IPR036236">
    <property type="entry name" value="Znf_C2H2_sf"/>
</dbReference>
<keyword evidence="13" id="KW-0539">Nucleus</keyword>
<keyword evidence="3" id="KW-0678">Repressor</keyword>
<dbReference type="SUPFAM" id="SSF54695">
    <property type="entry name" value="POZ domain"/>
    <property type="match status" value="1"/>
</dbReference>
<evidence type="ECO:0000256" key="3">
    <source>
        <dbReference type="ARBA" id="ARBA00022491"/>
    </source>
</evidence>
<dbReference type="SUPFAM" id="SSF57667">
    <property type="entry name" value="beta-beta-alpha zinc fingers"/>
    <property type="match status" value="3"/>
</dbReference>
<dbReference type="GO" id="GO:0008270">
    <property type="term" value="F:zinc ion binding"/>
    <property type="evidence" value="ECO:0007669"/>
    <property type="project" value="UniProtKB-KW"/>
</dbReference>
<keyword evidence="6" id="KW-0677">Repeat</keyword>
<name>A0A8J6AKZ1_GALPY</name>
<dbReference type="PROSITE" id="PS50097">
    <property type="entry name" value="BTB"/>
    <property type="match status" value="1"/>
</dbReference>
<gene>
    <name evidence="19" type="ORF">J0S82_020270</name>
</gene>
<dbReference type="Proteomes" id="UP000700334">
    <property type="component" value="Unassembled WGS sequence"/>
</dbReference>
<dbReference type="PANTHER" id="PTHR24394">
    <property type="entry name" value="ZINC FINGER PROTEIN"/>
    <property type="match status" value="1"/>
</dbReference>
<dbReference type="GO" id="GO:0003677">
    <property type="term" value="F:DNA binding"/>
    <property type="evidence" value="ECO:0007669"/>
    <property type="project" value="UniProtKB-KW"/>
</dbReference>
<dbReference type="InterPro" id="IPR000210">
    <property type="entry name" value="BTB/POZ_dom"/>
</dbReference>
<feature type="domain" description="C2H2-type" evidence="18">
    <location>
        <begin position="587"/>
        <end position="617"/>
    </location>
</feature>